<sequence length="497" mass="54833">MTIPANMLAAVDLGSNSFRLQICTNQNGQLQIVDSIKDMVRFAAGLDEHKQLDQAAQERALACLAKFHERLRGFPPEQVRAVATNTFRVAKNIAPFMPRAEAALGFPIEIIAGREEARLIYTGVIHTLPPGSGQMLVVDIGGGSTEFVIGSRLQPDITESLNLGCVSYSLRFFPKGKVSAESFKLAVNTARSEIQRIAKLLKSTGWQLAVGTSGTARTLRDLIAAANPEDNRITPAALQKIAARLIEAGSAKKAKFDGMKADRIEVFAGGLAVMSAVFAELDIDSMTVTDAALRDGVFYDLIGRQLNEDMREQTIAHFQQRYHVSQNQAQRVAALAAQFFDMLAEREPEKERHYWQQYLRWAALVHEIGTDIAYTAYHKHSAYILGQADMPGFSRQEQQILATLVLGQRGDLKKMAELPISPAMWLAVAALRLAVLFCRARQPITLPAGTRLSYENKNYTLAISRQWPEDNPLTAGALADDAAQWRKIGIRFGLLLQ</sequence>
<evidence type="ECO:0000256" key="3">
    <source>
        <dbReference type="ARBA" id="ARBA00020416"/>
    </source>
</evidence>
<dbReference type="NCBIfam" id="TIGR03706">
    <property type="entry name" value="exo_poly_only"/>
    <property type="match status" value="1"/>
</dbReference>
<proteinExistence type="inferred from homology"/>
<dbReference type="Gene3D" id="3.30.420.150">
    <property type="entry name" value="Exopolyphosphatase. Domain 2"/>
    <property type="match status" value="1"/>
</dbReference>
<evidence type="ECO:0000256" key="2">
    <source>
        <dbReference type="ARBA" id="ARBA00012451"/>
    </source>
</evidence>
<protein>
    <recommendedName>
        <fullName evidence="3">Exopolyphosphatase</fullName>
        <ecNumber evidence="2">3.6.1.11</ecNumber>
    </recommendedName>
</protein>
<dbReference type="RefSeq" id="WP_064104782.1">
    <property type="nucleotide sequence ID" value="NZ_LXSF01000012.1"/>
</dbReference>
<dbReference type="EMBL" id="LXSF01000012">
    <property type="protein sequence ID" value="OAM15508.1"/>
    <property type="molecule type" value="Genomic_DNA"/>
</dbReference>
<dbReference type="Pfam" id="PF21447">
    <property type="entry name" value="Ppx-GppA_III"/>
    <property type="match status" value="1"/>
</dbReference>
<evidence type="ECO:0000256" key="4">
    <source>
        <dbReference type="ARBA" id="ARBA00022801"/>
    </source>
</evidence>
<dbReference type="InterPro" id="IPR043129">
    <property type="entry name" value="ATPase_NBD"/>
</dbReference>
<dbReference type="AlphaFoldDB" id="A0A1A9RBZ5"/>
<reference evidence="9" key="1">
    <citation type="submission" date="2016-05" db="EMBL/GenBank/DDBJ databases">
        <title>Draft genome of Corynebacterium afermentans subsp. afermentans LCDC 88199T.</title>
        <authorList>
            <person name="Bernier A.-M."/>
            <person name="Bernard K."/>
        </authorList>
    </citation>
    <scope>NUCLEOTIDE SEQUENCE [LARGE SCALE GENOMIC DNA]</scope>
    <source>
        <strain evidence="9">NML01-0328</strain>
    </source>
</reference>
<evidence type="ECO:0000256" key="5">
    <source>
        <dbReference type="ARBA" id="ARBA00047607"/>
    </source>
</evidence>
<dbReference type="CDD" id="cd24053">
    <property type="entry name" value="ASKHA_NBD_EcPPX-GppA-like"/>
    <property type="match status" value="1"/>
</dbReference>
<evidence type="ECO:0000256" key="1">
    <source>
        <dbReference type="ARBA" id="ARBA00007125"/>
    </source>
</evidence>
<evidence type="ECO:0000259" key="6">
    <source>
        <dbReference type="Pfam" id="PF02541"/>
    </source>
</evidence>
<accession>A0A1A9RBZ5</accession>
<feature type="domain" description="Ppx/GppA phosphatase C-terminal" evidence="7">
    <location>
        <begin position="311"/>
        <end position="480"/>
    </location>
</feature>
<dbReference type="SUPFAM" id="SSF109604">
    <property type="entry name" value="HD-domain/PDEase-like"/>
    <property type="match status" value="1"/>
</dbReference>
<dbReference type="SUPFAM" id="SSF53067">
    <property type="entry name" value="Actin-like ATPase domain"/>
    <property type="match status" value="2"/>
</dbReference>
<dbReference type="Gene3D" id="1.10.3210.10">
    <property type="entry name" value="Hypothetical protein af1432"/>
    <property type="match status" value="1"/>
</dbReference>
<gene>
    <name evidence="8" type="ORF">A7P85_10075</name>
</gene>
<name>A0A1A9RBZ5_EIKCO</name>
<evidence type="ECO:0000313" key="9">
    <source>
        <dbReference type="Proteomes" id="UP000078003"/>
    </source>
</evidence>
<dbReference type="Gene3D" id="3.30.420.40">
    <property type="match status" value="1"/>
</dbReference>
<dbReference type="EC" id="3.6.1.11" evidence="2"/>
<dbReference type="PIRSF" id="PIRSF001267">
    <property type="entry name" value="Pyrophosphatase_GppA_Ppx"/>
    <property type="match status" value="1"/>
</dbReference>
<dbReference type="FunFam" id="3.30.420.150:FF:000001">
    <property type="entry name" value="Guanosine-5'-triphosphate,3'-diphosphate pyrophosphatase"/>
    <property type="match status" value="1"/>
</dbReference>
<evidence type="ECO:0000313" key="8">
    <source>
        <dbReference type="EMBL" id="OAM15508.1"/>
    </source>
</evidence>
<organism evidence="8 9">
    <name type="scientific">Eikenella corrodens</name>
    <dbReference type="NCBI Taxonomy" id="539"/>
    <lineage>
        <taxon>Bacteria</taxon>
        <taxon>Pseudomonadati</taxon>
        <taxon>Pseudomonadota</taxon>
        <taxon>Betaproteobacteria</taxon>
        <taxon>Neisseriales</taxon>
        <taxon>Neisseriaceae</taxon>
        <taxon>Eikenella</taxon>
    </lineage>
</organism>
<feature type="domain" description="Ppx/GppA phosphatase N-terminal" evidence="6">
    <location>
        <begin position="23"/>
        <end position="303"/>
    </location>
</feature>
<dbReference type="PANTHER" id="PTHR30005:SF0">
    <property type="entry name" value="RETROGRADE REGULATION PROTEIN 2"/>
    <property type="match status" value="1"/>
</dbReference>
<dbReference type="FunFam" id="3.30.420.40:FF:000023">
    <property type="entry name" value="Guanosine-5'-triphosphate,3'-diphosphate pyrophosphatase"/>
    <property type="match status" value="1"/>
</dbReference>
<dbReference type="InterPro" id="IPR003695">
    <property type="entry name" value="Ppx_GppA_N"/>
</dbReference>
<dbReference type="InterPro" id="IPR050273">
    <property type="entry name" value="GppA/Ppx_hydrolase"/>
</dbReference>
<dbReference type="Proteomes" id="UP000078003">
    <property type="component" value="Unassembled WGS sequence"/>
</dbReference>
<dbReference type="GO" id="GO:0004309">
    <property type="term" value="F:exopolyphosphatase activity"/>
    <property type="evidence" value="ECO:0007669"/>
    <property type="project" value="UniProtKB-EC"/>
</dbReference>
<dbReference type="GO" id="GO:0006793">
    <property type="term" value="P:phosphorus metabolic process"/>
    <property type="evidence" value="ECO:0007669"/>
    <property type="project" value="InterPro"/>
</dbReference>
<dbReference type="InterPro" id="IPR022371">
    <property type="entry name" value="Exopolyphosphatase"/>
</dbReference>
<dbReference type="InterPro" id="IPR048950">
    <property type="entry name" value="Ppx_GppA_C"/>
</dbReference>
<comment type="similarity">
    <text evidence="1">Belongs to the GppA/Ppx family.</text>
</comment>
<dbReference type="Pfam" id="PF02541">
    <property type="entry name" value="Ppx-GppA"/>
    <property type="match status" value="1"/>
</dbReference>
<comment type="caution">
    <text evidence="8">The sequence shown here is derived from an EMBL/GenBank/DDBJ whole genome shotgun (WGS) entry which is preliminary data.</text>
</comment>
<keyword evidence="4" id="KW-0378">Hydrolase</keyword>
<dbReference type="PANTHER" id="PTHR30005">
    <property type="entry name" value="EXOPOLYPHOSPHATASE"/>
    <property type="match status" value="1"/>
</dbReference>
<evidence type="ECO:0000259" key="7">
    <source>
        <dbReference type="Pfam" id="PF21447"/>
    </source>
</evidence>
<dbReference type="InterPro" id="IPR030673">
    <property type="entry name" value="PyroPPase_GppA_Ppx"/>
</dbReference>
<comment type="catalytic activity">
    <reaction evidence="5">
        <text>[phosphate](n) + H2O = [phosphate](n-1) + phosphate + H(+)</text>
        <dbReference type="Rhea" id="RHEA:21528"/>
        <dbReference type="Rhea" id="RHEA-COMP:9859"/>
        <dbReference type="Rhea" id="RHEA-COMP:14279"/>
        <dbReference type="ChEBI" id="CHEBI:15377"/>
        <dbReference type="ChEBI" id="CHEBI:15378"/>
        <dbReference type="ChEBI" id="CHEBI:16838"/>
        <dbReference type="ChEBI" id="CHEBI:43474"/>
        <dbReference type="EC" id="3.6.1.11"/>
    </reaction>
</comment>